<name>A0AAD5IBH1_ACENE</name>
<evidence type="ECO:0000256" key="1">
    <source>
        <dbReference type="SAM" id="MobiDB-lite"/>
    </source>
</evidence>
<dbReference type="Proteomes" id="UP001064489">
    <property type="component" value="Chromosome 12"/>
</dbReference>
<proteinExistence type="predicted"/>
<feature type="compositionally biased region" description="Polar residues" evidence="1">
    <location>
        <begin position="245"/>
        <end position="259"/>
    </location>
</feature>
<reference evidence="3" key="2">
    <citation type="submission" date="2023-02" db="EMBL/GenBank/DDBJ databases">
        <authorList>
            <person name="Swenson N.G."/>
            <person name="Wegrzyn J.L."/>
            <person name="Mcevoy S.L."/>
        </authorList>
    </citation>
    <scope>NUCLEOTIDE SEQUENCE</scope>
    <source>
        <strain evidence="3">91603</strain>
        <tissue evidence="3">Leaf</tissue>
    </source>
</reference>
<comment type="caution">
    <text evidence="3">The sequence shown here is derived from an EMBL/GenBank/DDBJ whole genome shotgun (WGS) entry which is preliminary data.</text>
</comment>
<sequence>MAACKRTVTRSLRPLRTDAYYQIETFSQHAFEEHLLRSLIVLTPPYAQPFPAIQFNNRGMDQYDFQGQRREMKHKGRNVVWSIAMDKCLIEALAIQARTGNKIDKCFNENAYTAACIAVNSRFNLNLNNQKVVNRLKTIKKRYKVMKDLLSQDGFHWNPNTRMIECDNDDLWKKYIAAHPDARGFRGKQIEMYDELKIVCGNYQAPSRWAKTRDGSHPTEVKNCEDDSASFLSASSEDQSDTDGTESYTGSQEYMQDGNQDPPLVPPLRQLPKRPRGSDAVQDAMLAVASSIRRLADAMERSKASVNTSELLEAVMEIDGLEEDKQMYAFEYLNADPIKARAFMAYNIRMRKIYLFRQFWWWK</sequence>
<dbReference type="PANTHER" id="PTHR46929">
    <property type="entry name" value="EXPRESSED PROTEIN"/>
    <property type="match status" value="1"/>
</dbReference>
<dbReference type="EMBL" id="JAJSOW010000107">
    <property type="protein sequence ID" value="KAI9157541.1"/>
    <property type="molecule type" value="Genomic_DNA"/>
</dbReference>
<dbReference type="PANTHER" id="PTHR46929:SF18">
    <property type="entry name" value="MYB_SANT-LIKE DNA-BINDING DOMAIN PROTEIN"/>
    <property type="match status" value="1"/>
</dbReference>
<evidence type="ECO:0000259" key="2">
    <source>
        <dbReference type="Pfam" id="PF12776"/>
    </source>
</evidence>
<feature type="region of interest" description="Disordered" evidence="1">
    <location>
        <begin position="230"/>
        <end position="280"/>
    </location>
</feature>
<dbReference type="InterPro" id="IPR024752">
    <property type="entry name" value="Myb/SANT-like_dom"/>
</dbReference>
<accession>A0AAD5IBH1</accession>
<gene>
    <name evidence="3" type="ORF">LWI28_024126</name>
</gene>
<keyword evidence="4" id="KW-1185">Reference proteome</keyword>
<dbReference type="Pfam" id="PF12776">
    <property type="entry name" value="Myb_DNA-bind_3"/>
    <property type="match status" value="1"/>
</dbReference>
<evidence type="ECO:0000313" key="3">
    <source>
        <dbReference type="EMBL" id="KAI9157541.1"/>
    </source>
</evidence>
<protein>
    <recommendedName>
        <fullName evidence="2">Myb/SANT-like domain-containing protein</fullName>
    </recommendedName>
</protein>
<dbReference type="AlphaFoldDB" id="A0AAD5IBH1"/>
<organism evidence="3 4">
    <name type="scientific">Acer negundo</name>
    <name type="common">Box elder</name>
    <dbReference type="NCBI Taxonomy" id="4023"/>
    <lineage>
        <taxon>Eukaryota</taxon>
        <taxon>Viridiplantae</taxon>
        <taxon>Streptophyta</taxon>
        <taxon>Embryophyta</taxon>
        <taxon>Tracheophyta</taxon>
        <taxon>Spermatophyta</taxon>
        <taxon>Magnoliopsida</taxon>
        <taxon>eudicotyledons</taxon>
        <taxon>Gunneridae</taxon>
        <taxon>Pentapetalae</taxon>
        <taxon>rosids</taxon>
        <taxon>malvids</taxon>
        <taxon>Sapindales</taxon>
        <taxon>Sapindaceae</taxon>
        <taxon>Hippocastanoideae</taxon>
        <taxon>Acereae</taxon>
        <taxon>Acer</taxon>
    </lineage>
</organism>
<reference evidence="3" key="1">
    <citation type="journal article" date="2022" name="Plant J.">
        <title>Strategies of tolerance reflected in two North American maple genomes.</title>
        <authorList>
            <person name="McEvoy S.L."/>
            <person name="Sezen U.U."/>
            <person name="Trouern-Trend A."/>
            <person name="McMahon S.M."/>
            <person name="Schaberg P.G."/>
            <person name="Yang J."/>
            <person name="Wegrzyn J.L."/>
            <person name="Swenson N.G."/>
        </authorList>
    </citation>
    <scope>NUCLEOTIDE SEQUENCE</scope>
    <source>
        <strain evidence="3">91603</strain>
    </source>
</reference>
<evidence type="ECO:0000313" key="4">
    <source>
        <dbReference type="Proteomes" id="UP001064489"/>
    </source>
</evidence>
<feature type="domain" description="Myb/SANT-like" evidence="2">
    <location>
        <begin position="81"/>
        <end position="175"/>
    </location>
</feature>